<dbReference type="PANTHER" id="PTHR32060">
    <property type="entry name" value="TAIL-SPECIFIC PROTEASE"/>
    <property type="match status" value="1"/>
</dbReference>
<name>A0A327VRU1_9BACT</name>
<gene>
    <name evidence="3" type="ORF">CLV59_108291</name>
</gene>
<dbReference type="GO" id="GO:0004175">
    <property type="term" value="F:endopeptidase activity"/>
    <property type="evidence" value="ECO:0007669"/>
    <property type="project" value="TreeGrafter"/>
</dbReference>
<accession>A0A327VRU1</accession>
<dbReference type="GO" id="GO:0006508">
    <property type="term" value="P:proteolysis"/>
    <property type="evidence" value="ECO:0007669"/>
    <property type="project" value="InterPro"/>
</dbReference>
<keyword evidence="1" id="KW-0732">Signal</keyword>
<dbReference type="SUPFAM" id="SSF52096">
    <property type="entry name" value="ClpP/crotonase"/>
    <property type="match status" value="1"/>
</dbReference>
<feature type="signal peptide" evidence="1">
    <location>
        <begin position="1"/>
        <end position="20"/>
    </location>
</feature>
<dbReference type="GO" id="GO:0008236">
    <property type="term" value="F:serine-type peptidase activity"/>
    <property type="evidence" value="ECO:0007669"/>
    <property type="project" value="InterPro"/>
</dbReference>
<reference evidence="3 4" key="1">
    <citation type="submission" date="2018-06" db="EMBL/GenBank/DDBJ databases">
        <title>Genomic Encyclopedia of Archaeal and Bacterial Type Strains, Phase II (KMG-II): from individual species to whole genera.</title>
        <authorList>
            <person name="Goeker M."/>
        </authorList>
    </citation>
    <scope>NUCLEOTIDE SEQUENCE [LARGE SCALE GENOMIC DNA]</scope>
    <source>
        <strain evidence="3 4">DSM 29821</strain>
    </source>
</reference>
<evidence type="ECO:0000259" key="2">
    <source>
        <dbReference type="SMART" id="SM00245"/>
    </source>
</evidence>
<proteinExistence type="predicted"/>
<feature type="chain" id="PRO_5016411631" evidence="1">
    <location>
        <begin position="21"/>
        <end position="491"/>
    </location>
</feature>
<dbReference type="Proteomes" id="UP000249819">
    <property type="component" value="Unassembled WGS sequence"/>
</dbReference>
<feature type="domain" description="Tail specific protease" evidence="2">
    <location>
        <begin position="217"/>
        <end position="464"/>
    </location>
</feature>
<dbReference type="AlphaFoldDB" id="A0A327VRU1"/>
<dbReference type="Gene3D" id="3.90.226.10">
    <property type="entry name" value="2-enoyl-CoA Hydratase, Chain A, domain 1"/>
    <property type="match status" value="1"/>
</dbReference>
<dbReference type="EMBL" id="QLMA01000008">
    <property type="protein sequence ID" value="RAJ76770.1"/>
    <property type="molecule type" value="Genomic_DNA"/>
</dbReference>
<dbReference type="InterPro" id="IPR029045">
    <property type="entry name" value="ClpP/crotonase-like_dom_sf"/>
</dbReference>
<dbReference type="InterPro" id="IPR005151">
    <property type="entry name" value="Tail-specific_protease"/>
</dbReference>
<organism evidence="3 4">
    <name type="scientific">Chitinophaga dinghuensis</name>
    <dbReference type="NCBI Taxonomy" id="1539050"/>
    <lineage>
        <taxon>Bacteria</taxon>
        <taxon>Pseudomonadati</taxon>
        <taxon>Bacteroidota</taxon>
        <taxon>Chitinophagia</taxon>
        <taxon>Chitinophagales</taxon>
        <taxon>Chitinophagaceae</taxon>
        <taxon>Chitinophaga</taxon>
    </lineage>
</organism>
<keyword evidence="4" id="KW-1185">Reference proteome</keyword>
<dbReference type="RefSeq" id="WP_170137896.1">
    <property type="nucleotide sequence ID" value="NZ_QLMA01000008.1"/>
</dbReference>
<comment type="caution">
    <text evidence="3">The sequence shown here is derived from an EMBL/GenBank/DDBJ whole genome shotgun (WGS) entry which is preliminary data.</text>
</comment>
<dbReference type="PANTHER" id="PTHR32060:SF22">
    <property type="entry name" value="CARBOXYL-TERMINAL-PROCESSING PEPTIDASE 3, CHLOROPLASTIC"/>
    <property type="match status" value="1"/>
</dbReference>
<sequence length="491" mass="55067">MKRWIISSTALLMTLCSAQAQEKKLANLTKEDFIADFKLATEILKQQHPNPYKWIDSVSFQRKADSLMAKAAGAPDVISCLQYSPIYLVKDVHTNLSVSNDNTKELYSMIHLFPFPVVIEKGKIFVNIKGAAIPFGAEITSINNMPVKDIIQALSTPAYSDGYIASGMDRLYPNFQVMYSLLSPHESTFQVSYIAPGIAAVKKETLPFAATTQAFHDSRMAVLPINQLQRSYVIYNDYYDETKTGVLTVNTFGINESDAYKEFSEFFRELNKRKYKQVIIDVRSNGGGNPAISALLYSFLADKPFRNVYNYRTRTIGIAYPEYAVADNGRRLSDEDIQTQKNFLYQRFDKDSNGIYVGNARLRDGLLENFPPDKDAFHGKVYVLTGGGTVSAATYFASLVQQNKRGMIVGHETGSGEAATTAAWFMKYLLPRTKSVLSVPMSELYFFNATTDKGHGVMPDNQVPVNKFISYMQAGKDPEMSYTMELISNEK</sequence>
<evidence type="ECO:0000256" key="1">
    <source>
        <dbReference type="SAM" id="SignalP"/>
    </source>
</evidence>
<protein>
    <submittedName>
        <fullName evidence="3">Peptidase S41-like protein</fullName>
    </submittedName>
</protein>
<dbReference type="Pfam" id="PF03572">
    <property type="entry name" value="Peptidase_S41"/>
    <property type="match status" value="1"/>
</dbReference>
<evidence type="ECO:0000313" key="3">
    <source>
        <dbReference type="EMBL" id="RAJ76770.1"/>
    </source>
</evidence>
<evidence type="ECO:0000313" key="4">
    <source>
        <dbReference type="Proteomes" id="UP000249819"/>
    </source>
</evidence>
<dbReference type="SMART" id="SM00245">
    <property type="entry name" value="TSPc"/>
    <property type="match status" value="1"/>
</dbReference>